<keyword evidence="3" id="KW-1185">Reference proteome</keyword>
<keyword evidence="2" id="KW-0418">Kinase</keyword>
<dbReference type="SUPFAM" id="SSF56112">
    <property type="entry name" value="Protein kinase-like (PK-like)"/>
    <property type="match status" value="1"/>
</dbReference>
<dbReference type="PANTHER" id="PTHR45890">
    <property type="entry name" value="AARF DOMAIN CONTAINING KINASE 2 (PREDICTED)"/>
    <property type="match status" value="1"/>
</dbReference>
<dbReference type="Proteomes" id="UP000037460">
    <property type="component" value="Unassembled WGS sequence"/>
</dbReference>
<dbReference type="AlphaFoldDB" id="A0A0M0JBK0"/>
<proteinExistence type="predicted"/>
<protein>
    <submittedName>
        <fullName evidence="2">Putative serine threonine-protein kinase abkc-like protein</fullName>
    </submittedName>
</protein>
<accession>A0A0M0JBK0</accession>
<dbReference type="EMBL" id="JWZX01003176">
    <property type="protein sequence ID" value="KOO23598.1"/>
    <property type="molecule type" value="Genomic_DNA"/>
</dbReference>
<feature type="domain" description="Protein kinase" evidence="1">
    <location>
        <begin position="219"/>
        <end position="628"/>
    </location>
</feature>
<keyword evidence="2" id="KW-0808">Transferase</keyword>
<dbReference type="PANTHER" id="PTHR45890:SF1">
    <property type="entry name" value="AARF DOMAIN CONTAINING KINASE 2"/>
    <property type="match status" value="1"/>
</dbReference>
<dbReference type="GO" id="GO:0005524">
    <property type="term" value="F:ATP binding"/>
    <property type="evidence" value="ECO:0007669"/>
    <property type="project" value="InterPro"/>
</dbReference>
<dbReference type="OrthoDB" id="1290869at2759"/>
<dbReference type="InterPro" id="IPR052402">
    <property type="entry name" value="ADCK_kinase"/>
</dbReference>
<name>A0A0M0JBK0_9EUKA</name>
<organism evidence="2 3">
    <name type="scientific">Chrysochromulina tobinii</name>
    <dbReference type="NCBI Taxonomy" id="1460289"/>
    <lineage>
        <taxon>Eukaryota</taxon>
        <taxon>Haptista</taxon>
        <taxon>Haptophyta</taxon>
        <taxon>Prymnesiophyceae</taxon>
        <taxon>Prymnesiales</taxon>
        <taxon>Chrysochromulinaceae</taxon>
        <taxon>Chrysochromulina</taxon>
    </lineage>
</organism>
<dbReference type="InterPro" id="IPR004147">
    <property type="entry name" value="ABC1_dom"/>
</dbReference>
<evidence type="ECO:0000259" key="1">
    <source>
        <dbReference type="PROSITE" id="PS50011"/>
    </source>
</evidence>
<comment type="caution">
    <text evidence="2">The sequence shown here is derived from an EMBL/GenBank/DDBJ whole genome shotgun (WGS) entry which is preliminary data.</text>
</comment>
<evidence type="ECO:0000313" key="2">
    <source>
        <dbReference type="EMBL" id="KOO23598.1"/>
    </source>
</evidence>
<dbReference type="InterPro" id="IPR011009">
    <property type="entry name" value="Kinase-like_dom_sf"/>
</dbReference>
<dbReference type="PROSITE" id="PS50011">
    <property type="entry name" value="PROTEIN_KINASE_DOM"/>
    <property type="match status" value="1"/>
</dbReference>
<sequence>MFFDALRSRTPSCTSSLCRVRLCRSLQTHGLGGLVRHASTAAIETQQHVITRALTRPLAGALGGGGVLALSLLWQSERRASACAPVGLQLASAHSASTSRAQSIGALIETKGRLWVALSVFWRCLELLWQLAPVVFTLPLLHSPLRLRWLALLRRTLERCGPVGIKWGQWASTRYDLFEDDLCDELHKLTNSAPAHSIAHTRAVVAADFGCELSDLFATFEDEPMASGSIGQVHLATLKHAHGRFERGRKVAVKVQHPNLAERLTLDMAILMSAADLVGSVAGVRIHETVAQFASNFYMQLDFRDEAANLRRFQANFGSAFWGAIVSFPQPIEGGPTPLVSEHVVVETFEAGDSVAEYLKRGVPQVEVKGWKRVGSKWVPADGSDPTSLLPPGAEADDAKAAEFVLLRKKVGVCGVQSYIKMVMLDNFVHADLHPGNVLVRMEEVGLLARFQRFILLGGTWEEMQRSTMPHIVFLDAGLAATFDDRIYSNVQGFFTAIVEHKGPEFGRAILGLNPTQPHVLSEEAFIQEVTQKMGEMRAQLLRGEGRAGDNIRSFMASVRNHNVSLDPTVMVALMSMMVLEGWQWRLDPSVGILDAIEMQLIRKASLAGWLLSAAEVYASFKAKYLPA</sequence>
<dbReference type="InterPro" id="IPR000719">
    <property type="entry name" value="Prot_kinase_dom"/>
</dbReference>
<gene>
    <name evidence="2" type="ORF">Ctob_002747</name>
</gene>
<dbReference type="Pfam" id="PF03109">
    <property type="entry name" value="ABC1"/>
    <property type="match status" value="2"/>
</dbReference>
<reference evidence="3" key="1">
    <citation type="journal article" date="2015" name="PLoS Genet.">
        <title>Genome Sequence and Transcriptome Analyses of Chrysochromulina tobin: Metabolic Tools for Enhanced Algal Fitness in the Prominent Order Prymnesiales (Haptophyceae).</title>
        <authorList>
            <person name="Hovde B.T."/>
            <person name="Deodato C.R."/>
            <person name="Hunsperger H.M."/>
            <person name="Ryken S.A."/>
            <person name="Yost W."/>
            <person name="Jha R.K."/>
            <person name="Patterson J."/>
            <person name="Monnat R.J. Jr."/>
            <person name="Barlow S.B."/>
            <person name="Starkenburg S.R."/>
            <person name="Cattolico R.A."/>
        </authorList>
    </citation>
    <scope>NUCLEOTIDE SEQUENCE</scope>
    <source>
        <strain evidence="3">CCMP291</strain>
    </source>
</reference>
<dbReference type="GO" id="GO:0004672">
    <property type="term" value="F:protein kinase activity"/>
    <property type="evidence" value="ECO:0007669"/>
    <property type="project" value="InterPro"/>
</dbReference>
<evidence type="ECO:0000313" key="3">
    <source>
        <dbReference type="Proteomes" id="UP000037460"/>
    </source>
</evidence>